<sequence length="141" mass="16406">MISRVQAGGFYIDQKGQRQQFPLMTTPTFHELHQVYFKHFSFEGVLEISKHFESGEKQTLELSFCSSRFLLSIRVIASDGTITFYTMNGMQEDRQKIKYFMGEPFPSYCVVSDLNLVFSVVSDFLENNSDEVSDYFVLEEF</sequence>
<accession>A0ABT3A7P9</accession>
<dbReference type="Pfam" id="PF21852">
    <property type="entry name" value="DUF6911"/>
    <property type="match status" value="1"/>
</dbReference>
<comment type="caution">
    <text evidence="1">The sequence shown here is derived from an EMBL/GenBank/DDBJ whole genome shotgun (WGS) entry which is preliminary data.</text>
</comment>
<dbReference type="Proteomes" id="UP001652504">
    <property type="component" value="Unassembled WGS sequence"/>
</dbReference>
<organism evidence="1 2">
    <name type="scientific">Fluctibacter corallii</name>
    <dbReference type="NCBI Taxonomy" id="2984329"/>
    <lineage>
        <taxon>Bacteria</taxon>
        <taxon>Pseudomonadati</taxon>
        <taxon>Pseudomonadota</taxon>
        <taxon>Gammaproteobacteria</taxon>
        <taxon>Alteromonadales</taxon>
        <taxon>Alteromonadaceae</taxon>
        <taxon>Fluctibacter</taxon>
    </lineage>
</organism>
<keyword evidence="2" id="KW-1185">Reference proteome</keyword>
<evidence type="ECO:0000313" key="2">
    <source>
        <dbReference type="Proteomes" id="UP001652504"/>
    </source>
</evidence>
<dbReference type="RefSeq" id="WP_263711990.1">
    <property type="nucleotide sequence ID" value="NZ_JAOWKX010000003.1"/>
</dbReference>
<dbReference type="EMBL" id="JAOWKX010000003">
    <property type="protein sequence ID" value="MCV2884714.1"/>
    <property type="molecule type" value="Genomic_DNA"/>
</dbReference>
<reference evidence="1 2" key="1">
    <citation type="submission" date="2022-10" db="EMBL/GenBank/DDBJ databases">
        <title>Aestuariibacter sp. AA17 isolated from Montipora capitata coral fragment.</title>
        <authorList>
            <person name="Emsley S.A."/>
            <person name="Pfannmuller K.M."/>
            <person name="Loughran R.M."/>
            <person name="Shlafstein M."/>
            <person name="Papke E."/>
            <person name="Saw J.H."/>
            <person name="Ushijima B."/>
            <person name="Videau P."/>
        </authorList>
    </citation>
    <scope>NUCLEOTIDE SEQUENCE [LARGE SCALE GENOMIC DNA]</scope>
    <source>
        <strain evidence="1 2">AA17</strain>
    </source>
</reference>
<proteinExistence type="predicted"/>
<evidence type="ECO:0000313" key="1">
    <source>
        <dbReference type="EMBL" id="MCV2884714.1"/>
    </source>
</evidence>
<protein>
    <submittedName>
        <fullName evidence="1">Uncharacterized protein</fullName>
    </submittedName>
</protein>
<gene>
    <name evidence="1" type="ORF">OE749_08400</name>
</gene>
<dbReference type="InterPro" id="IPR054205">
    <property type="entry name" value="DUF6911"/>
</dbReference>
<name>A0ABT3A7P9_9ALTE</name>